<dbReference type="Proteomes" id="UP000627446">
    <property type="component" value="Unassembled WGS sequence"/>
</dbReference>
<evidence type="ECO:0000313" key="8">
    <source>
        <dbReference type="Proteomes" id="UP000627446"/>
    </source>
</evidence>
<keyword evidence="5" id="KW-0472">Membrane</keyword>
<keyword evidence="2" id="KW-1003">Cell membrane</keyword>
<comment type="caution">
    <text evidence="7">The sequence shown here is derived from an EMBL/GenBank/DDBJ whole genome shotgun (WGS) entry which is preliminary data.</text>
</comment>
<organism evidence="7 8">
    <name type="scientific">Undibacterium nitidum</name>
    <dbReference type="NCBI Taxonomy" id="2762298"/>
    <lineage>
        <taxon>Bacteria</taxon>
        <taxon>Pseudomonadati</taxon>
        <taxon>Pseudomonadota</taxon>
        <taxon>Betaproteobacteria</taxon>
        <taxon>Burkholderiales</taxon>
        <taxon>Oxalobacteraceae</taxon>
        <taxon>Undibacterium</taxon>
    </lineage>
</organism>
<evidence type="ECO:0000256" key="2">
    <source>
        <dbReference type="ARBA" id="ARBA00022475"/>
    </source>
</evidence>
<dbReference type="PIRSF" id="PIRSF026649">
    <property type="entry name" value="MsbB"/>
    <property type="match status" value="1"/>
</dbReference>
<evidence type="ECO:0000256" key="1">
    <source>
        <dbReference type="ARBA" id="ARBA00004533"/>
    </source>
</evidence>
<dbReference type="EMBL" id="JACOFZ010000001">
    <property type="protein sequence ID" value="MBC3881038.1"/>
    <property type="molecule type" value="Genomic_DNA"/>
</dbReference>
<dbReference type="PANTHER" id="PTHR30606:SF9">
    <property type="entry name" value="LIPID A BIOSYNTHESIS LAUROYLTRANSFERASE"/>
    <property type="match status" value="1"/>
</dbReference>
<dbReference type="InterPro" id="IPR004960">
    <property type="entry name" value="LipA_acyltrans"/>
</dbReference>
<dbReference type="AlphaFoldDB" id="A0A923HME6"/>
<dbReference type="PANTHER" id="PTHR30606">
    <property type="entry name" value="LIPID A BIOSYNTHESIS LAUROYL ACYLTRANSFERASE"/>
    <property type="match status" value="1"/>
</dbReference>
<keyword evidence="4" id="KW-0808">Transferase</keyword>
<evidence type="ECO:0000256" key="3">
    <source>
        <dbReference type="ARBA" id="ARBA00022519"/>
    </source>
</evidence>
<protein>
    <submittedName>
        <fullName evidence="7">Lipid A biosynthesis acyltransferase</fullName>
    </submittedName>
</protein>
<evidence type="ECO:0000256" key="5">
    <source>
        <dbReference type="ARBA" id="ARBA00023136"/>
    </source>
</evidence>
<dbReference type="Pfam" id="PF03279">
    <property type="entry name" value="Lip_A_acyltrans"/>
    <property type="match status" value="1"/>
</dbReference>
<comment type="subcellular location">
    <subcellularLocation>
        <location evidence="1">Cell inner membrane</location>
    </subcellularLocation>
</comment>
<evidence type="ECO:0000313" key="7">
    <source>
        <dbReference type="EMBL" id="MBC3881038.1"/>
    </source>
</evidence>
<dbReference type="GO" id="GO:0005886">
    <property type="term" value="C:plasma membrane"/>
    <property type="evidence" value="ECO:0007669"/>
    <property type="project" value="UniProtKB-SubCell"/>
</dbReference>
<dbReference type="RefSeq" id="WP_186914512.1">
    <property type="nucleotide sequence ID" value="NZ_JACOFZ010000001.1"/>
</dbReference>
<dbReference type="GO" id="GO:0016746">
    <property type="term" value="F:acyltransferase activity"/>
    <property type="evidence" value="ECO:0007669"/>
    <property type="project" value="UniProtKB-KW"/>
</dbReference>
<dbReference type="GO" id="GO:0009247">
    <property type="term" value="P:glycolipid biosynthetic process"/>
    <property type="evidence" value="ECO:0007669"/>
    <property type="project" value="UniProtKB-ARBA"/>
</dbReference>
<sequence>MRLALLVMWLLHWLPLPVLARIGEGLGSLLFKLLKRRRHICMTNLRLCFPNMTEAECTAIAHRHFQVYVRSVLERGILWWGSERRLRRLIHVEYAMPMAEMIATPTVFMCPHFVSLDVAGVAVMLESSLCSIYTKQRNKVFDQALRKGRSRFRPVKLFSRAEGVKPIMRAMKENLPFFMLPDMDFGSKDAEFVPFFGIPAATLTALPRIASATHAKVIPVIASIREGYDGWNVKFDQPWSDYPEGDLLKDTRRMNAYIESEILKITPEYFWTHRRFKTRPEGESSVYSGLPKHFPDTQI</sequence>
<evidence type="ECO:0000256" key="4">
    <source>
        <dbReference type="ARBA" id="ARBA00022679"/>
    </source>
</evidence>
<keyword evidence="8" id="KW-1185">Reference proteome</keyword>
<dbReference type="CDD" id="cd07984">
    <property type="entry name" value="LPLAT_LABLAT-like"/>
    <property type="match status" value="1"/>
</dbReference>
<accession>A0A923HME6</accession>
<keyword evidence="6 7" id="KW-0012">Acyltransferase</keyword>
<name>A0A923HME6_9BURK</name>
<evidence type="ECO:0000256" key="6">
    <source>
        <dbReference type="ARBA" id="ARBA00023315"/>
    </source>
</evidence>
<proteinExistence type="predicted"/>
<keyword evidence="3" id="KW-0997">Cell inner membrane</keyword>
<gene>
    <name evidence="7" type="ORF">H8K36_06610</name>
</gene>
<reference evidence="7" key="1">
    <citation type="submission" date="2020-08" db="EMBL/GenBank/DDBJ databases">
        <title>Novel species isolated from subtropical streams in China.</title>
        <authorList>
            <person name="Lu H."/>
        </authorList>
    </citation>
    <scope>NUCLEOTIDE SEQUENCE</scope>
    <source>
        <strain evidence="7">LX22W</strain>
    </source>
</reference>